<protein>
    <submittedName>
        <fullName evidence="2">FAD-dependent oxidoreductase</fullName>
    </submittedName>
</protein>
<dbReference type="Pfam" id="PF07992">
    <property type="entry name" value="Pyr_redox_2"/>
    <property type="match status" value="1"/>
</dbReference>
<organism evidence="2 3">
    <name type="scientific">Candidatus Sysuiplasma superficiale</name>
    <dbReference type="NCBI Taxonomy" id="2823368"/>
    <lineage>
        <taxon>Archaea</taxon>
        <taxon>Methanobacteriati</taxon>
        <taxon>Thermoplasmatota</taxon>
        <taxon>Thermoplasmata</taxon>
        <taxon>Candidatus Sysuiplasmatales</taxon>
        <taxon>Candidatus Sysuiplasmataceae</taxon>
        <taxon>Candidatus Sysuiplasma</taxon>
    </lineage>
</organism>
<name>A0A8J8CFX2_9ARCH</name>
<dbReference type="InterPro" id="IPR036188">
    <property type="entry name" value="FAD/NAD-bd_sf"/>
</dbReference>
<feature type="domain" description="FAD/NAD(P)-binding" evidence="1">
    <location>
        <begin position="6"/>
        <end position="147"/>
    </location>
</feature>
<evidence type="ECO:0000313" key="3">
    <source>
        <dbReference type="Proteomes" id="UP000716004"/>
    </source>
</evidence>
<dbReference type="PANTHER" id="PTHR43755">
    <property type="match status" value="1"/>
</dbReference>
<dbReference type="Gene3D" id="3.50.50.60">
    <property type="entry name" value="FAD/NAD(P)-binding domain"/>
    <property type="match status" value="2"/>
</dbReference>
<comment type="caution">
    <text evidence="2">The sequence shown here is derived from an EMBL/GenBank/DDBJ whole genome shotgun (WGS) entry which is preliminary data.</text>
</comment>
<accession>A0A8J8CFX2</accession>
<evidence type="ECO:0000313" key="2">
    <source>
        <dbReference type="EMBL" id="MBX8632052.1"/>
    </source>
</evidence>
<dbReference type="AlphaFoldDB" id="A0A8J8CFX2"/>
<sequence>MYFCGKKVIVIGGRFGGLTFAYNLKRTVGDKADIELIEKNSGTYLRPLIPHISIGSVEPEEIYLDLSNVLPRKGIRFTQGTVKGIEPQKNSISVEMQDGSVVRKDYDYLLIAMGAHLGKERVAGSEQFGYSLCEVEDVLKLKEKLESFSGGNITIGSGIFYQGKMPKPSVPENYLPRAESACEGPIFEMSLMLAGYLKRRGLEKKTKITIYSPGEYLSDLSKESRNTVKSLYDQLGYQLVEKFVLKEFSSDAVLSEDGRSLKSDLSIYKPPYEGHEIFRKMAGDLADDGGFIPTDMTMVSLKYDNVYCVGDANSASVIKLGYSAVRMAEIAAQHLSNRLGVKTHVDTFTPIIYCIADNPYGGFGISVSDNTLYGGSVSKAVPSPLNHFKKEMFKKYFMWTGGDMVLEKYFSGW</sequence>
<evidence type="ECO:0000259" key="1">
    <source>
        <dbReference type="Pfam" id="PF07992"/>
    </source>
</evidence>
<proteinExistence type="predicted"/>
<dbReference type="EMBL" id="JAGVSJ010000013">
    <property type="protein sequence ID" value="MBX8632052.1"/>
    <property type="molecule type" value="Genomic_DNA"/>
</dbReference>
<gene>
    <name evidence="2" type="ORF">J9259_06000</name>
</gene>
<dbReference type="InterPro" id="IPR052541">
    <property type="entry name" value="SQRD"/>
</dbReference>
<dbReference type="GO" id="GO:0016491">
    <property type="term" value="F:oxidoreductase activity"/>
    <property type="evidence" value="ECO:0007669"/>
    <property type="project" value="InterPro"/>
</dbReference>
<reference evidence="2" key="1">
    <citation type="submission" date="2021-04" db="EMBL/GenBank/DDBJ databases">
        <title>Genomic insights into ecological role and evolution of a novel Thermoplasmata order Candidatus Sysuiplasmatales.</title>
        <authorList>
            <person name="Yuan Y."/>
        </authorList>
    </citation>
    <scope>NUCLEOTIDE SEQUENCE</scope>
    <source>
        <strain evidence="2">YP2-bin.285</strain>
    </source>
</reference>
<dbReference type="SUPFAM" id="SSF51905">
    <property type="entry name" value="FAD/NAD(P)-binding domain"/>
    <property type="match status" value="1"/>
</dbReference>
<dbReference type="InterPro" id="IPR023753">
    <property type="entry name" value="FAD/NAD-binding_dom"/>
</dbReference>
<dbReference type="Proteomes" id="UP000716004">
    <property type="component" value="Unassembled WGS sequence"/>
</dbReference>
<dbReference type="PANTHER" id="PTHR43755:SF1">
    <property type="entry name" value="FAD-DEPENDENT PYRIDINE NUCLEOTIDE-DISULPHIDE OXIDOREDUCTASE"/>
    <property type="match status" value="1"/>
</dbReference>